<protein>
    <submittedName>
        <fullName evidence="2">Uncharacterized protein</fullName>
    </submittedName>
</protein>
<gene>
    <name evidence="2" type="ORF">DMI76_00760</name>
</gene>
<dbReference type="EMBL" id="CP029701">
    <property type="protein sequence ID" value="QHV61994.1"/>
    <property type="molecule type" value="Genomic_DNA"/>
</dbReference>
<proteinExistence type="predicted"/>
<dbReference type="AlphaFoldDB" id="A0AAE6W1A0"/>
<evidence type="ECO:0000256" key="1">
    <source>
        <dbReference type="SAM" id="MobiDB-lite"/>
    </source>
</evidence>
<evidence type="ECO:0000313" key="3">
    <source>
        <dbReference type="Proteomes" id="UP000642553"/>
    </source>
</evidence>
<evidence type="ECO:0000313" key="2">
    <source>
        <dbReference type="EMBL" id="QHV61994.1"/>
    </source>
</evidence>
<sequence length="720" mass="79385">MDIKTIELTHYVSPGCAWQWKNFSPAQVSFQMGRDMMDAAPFQYRERVRVTWDGVTVLEGTVRKCDAALSASSYVWQVLICDNWQPMEGTTFFGSGDGAGRISFSFASYSGIPSGAAEKRRIKIAAALRTVLANARTHGALVTNYVVDVDESAWIWDTEVACDKHASLLRKFLSSRPGMVAWFDYSGPAPVLHIADGDRLSPVTLDRITHRLSKIQLTERVDLVPPAVGVVMTRGKYTTYSLAHPAGADLHQEGCTIVQLADPRDGAVDEEGEEEGVDSATYNYAKPEVMVLGEKMPTGPEDAREWWTKKIPELAKVPGAVFGVIQRETPAVQGQDAANYSAEATKYELVFGSLSESCTAIKWCEVIFKQYVYIDSPPKKGFELIFPHKKTVTVNGEKVTRYYNWLTWRGITTNVRKRYYKVDRQGTIGPEDGSAFPPPSGGGGSSEQPWPNYRPVLESYYQMTRTAPWAGSVEALTAIRPNLLLGRRLSITGANPAWATMLTVIQGITVDLFSGNTDIATGVPDHLSLQSMIDRQQQLYNDQAAMDAMESQEQQVEDQKTELTYDPNARISPKAPTVSPRGEIIWTAATQEPNDYGFRVQLEYNEDGQKTGATITPGKILLNGRVLGDAPASKDLPMMEGEVWLNLILNESETITGMAVISSAGTVDPLMLLSVDGERPSRLFYYSFPLAVIKGDEVIQYAMGTIQLPVAGGTYYPWGP</sequence>
<feature type="region of interest" description="Disordered" evidence="1">
    <location>
        <begin position="426"/>
        <end position="450"/>
    </location>
</feature>
<dbReference type="Proteomes" id="UP000642553">
    <property type="component" value="Chromosome"/>
</dbReference>
<reference evidence="2" key="1">
    <citation type="submission" date="2018-05" db="EMBL/GenBank/DDBJ databases">
        <title>Complete genome sequnece of Akkermansia muciniphila EB-AMDK-40.</title>
        <authorList>
            <person name="Nam Y.-D."/>
            <person name="Chung W.-H."/>
            <person name="Park Y.S."/>
            <person name="Kang J."/>
        </authorList>
    </citation>
    <scope>NUCLEOTIDE SEQUENCE</scope>
    <source>
        <strain evidence="2">EB-AMDK-40</strain>
    </source>
</reference>
<dbReference type="RefSeq" id="WP_205575875.1">
    <property type="nucleotide sequence ID" value="NZ_CP029701.1"/>
</dbReference>
<accession>A0AAE6W1A0</accession>
<name>A0AAE6W1A0_9BACT</name>
<organism evidence="2 3">
    <name type="scientific">Akkermansia massiliensis</name>
    <dbReference type="NCBI Taxonomy" id="2927224"/>
    <lineage>
        <taxon>Bacteria</taxon>
        <taxon>Pseudomonadati</taxon>
        <taxon>Verrucomicrobiota</taxon>
        <taxon>Verrucomicrobiia</taxon>
        <taxon>Verrucomicrobiales</taxon>
        <taxon>Akkermansiaceae</taxon>
        <taxon>Akkermansia</taxon>
    </lineage>
</organism>